<dbReference type="PROSITE" id="PS00552">
    <property type="entry name" value="HTH_MERR_1"/>
    <property type="match status" value="1"/>
</dbReference>
<dbReference type="InterPro" id="IPR036244">
    <property type="entry name" value="TipA-like_antibiotic-bd"/>
</dbReference>
<dbReference type="Gene3D" id="1.10.490.50">
    <property type="entry name" value="Antibiotic binding domain of TipA-like multidrug resistance regulators"/>
    <property type="match status" value="1"/>
</dbReference>
<dbReference type="HOGENOM" id="CLU_060077_0_3_11"/>
<dbReference type="InterPro" id="IPR047057">
    <property type="entry name" value="MerR_fam"/>
</dbReference>
<keyword evidence="4" id="KW-0804">Transcription</keyword>
<accession>E1QYD5</accession>
<dbReference type="STRING" id="633147.Olsu_0275"/>
<dbReference type="SUPFAM" id="SSF89082">
    <property type="entry name" value="Antibiotic binding domain of TipA-like multidrug resistance regulators"/>
    <property type="match status" value="1"/>
</dbReference>
<dbReference type="Pfam" id="PF13411">
    <property type="entry name" value="MerR_1"/>
    <property type="match status" value="1"/>
</dbReference>
<keyword evidence="1" id="KW-0805">Transcription regulation</keyword>
<gene>
    <name evidence="6" type="ordered locus">Olsu_0275</name>
</gene>
<dbReference type="InterPro" id="IPR012925">
    <property type="entry name" value="TipAS_dom"/>
</dbReference>
<dbReference type="OrthoDB" id="9809391at2"/>
<keyword evidence="3" id="KW-0010">Activator</keyword>
<dbReference type="KEGG" id="ols:Olsu_0275"/>
<sequence length="259" mass="29388">MDESRPAGRHYSVGQLARMAGVSARTLRHYEDMGLLEPTRAENGYRTYGPRDVRRLSQILAMRACSLPLTTIRRLLKDSQANLRDTLESHLKTLRAQEKSLTDAIARTETAIAAIEGIENMDDEKRFGAIKAQSLKEFEGTYGIEARERYGNAAIDATNERIMSLTRDEWDAKDLLEEAIKVQLRLAMASDDPKGDEAAELARMHERWIRIHWGEAYDRETHLALVRGYLDDPRFRDYYDAAAGDGGTEFLVRALEANL</sequence>
<dbReference type="PROSITE" id="PS50937">
    <property type="entry name" value="HTH_MERR_2"/>
    <property type="match status" value="1"/>
</dbReference>
<dbReference type="PANTHER" id="PTHR30204:SF90">
    <property type="entry name" value="HTH-TYPE TRANSCRIPTIONAL ACTIVATOR MTA"/>
    <property type="match status" value="1"/>
</dbReference>
<dbReference type="RefSeq" id="WP_013251151.1">
    <property type="nucleotide sequence ID" value="NC_014363.1"/>
</dbReference>
<dbReference type="eggNOG" id="COG0789">
    <property type="taxonomic scope" value="Bacteria"/>
</dbReference>
<dbReference type="InterPro" id="IPR009061">
    <property type="entry name" value="DNA-bd_dom_put_sf"/>
</dbReference>
<dbReference type="CDD" id="cd01106">
    <property type="entry name" value="HTH_TipAL-Mta"/>
    <property type="match status" value="1"/>
</dbReference>
<name>E1QYD5_OLSUV</name>
<dbReference type="PANTHER" id="PTHR30204">
    <property type="entry name" value="REDOX-CYCLING DRUG-SENSING TRANSCRIPTIONAL ACTIVATOR SOXR"/>
    <property type="match status" value="1"/>
</dbReference>
<dbReference type="AlphaFoldDB" id="E1QYD5"/>
<evidence type="ECO:0000256" key="2">
    <source>
        <dbReference type="ARBA" id="ARBA00023125"/>
    </source>
</evidence>
<reference evidence="6 7" key="1">
    <citation type="journal article" date="2010" name="Stand. Genomic Sci.">
        <title>Complete genome sequence of Olsenella uli type strain (VPI D76D-27C).</title>
        <authorList>
            <person name="Goker M."/>
            <person name="Held B."/>
            <person name="Lucas S."/>
            <person name="Nolan M."/>
            <person name="Yasawong M."/>
            <person name="Glavina Del Rio T."/>
            <person name="Tice H."/>
            <person name="Cheng J.F."/>
            <person name="Bruce D."/>
            <person name="Detter J.C."/>
            <person name="Tapia R."/>
            <person name="Han C."/>
            <person name="Goodwin L."/>
            <person name="Pitluck S."/>
            <person name="Liolios K."/>
            <person name="Ivanova N."/>
            <person name="Mavromatis K."/>
            <person name="Mikhailova N."/>
            <person name="Pati A."/>
            <person name="Chen A."/>
            <person name="Palaniappan K."/>
            <person name="Land M."/>
            <person name="Hauser L."/>
            <person name="Chang Y.J."/>
            <person name="Jeffries C.D."/>
            <person name="Rohde M."/>
            <person name="Sikorski J."/>
            <person name="Pukall R."/>
            <person name="Woyke T."/>
            <person name="Bristow J."/>
            <person name="Eisen J.A."/>
            <person name="Markowitz V."/>
            <person name="Hugenholtz P."/>
            <person name="Kyrpides N.C."/>
            <person name="Klenk H.P."/>
            <person name="Lapidus A."/>
        </authorList>
    </citation>
    <scope>NUCLEOTIDE SEQUENCE [LARGE SCALE GENOMIC DNA]</scope>
    <source>
        <strain evidence="7">ATCC 49627 / DSM 7084 / CIP 109912 / JCM 12494 / NCIMB 702895 / VPI D76D-27C</strain>
    </source>
</reference>
<evidence type="ECO:0000313" key="6">
    <source>
        <dbReference type="EMBL" id="ADK67399.1"/>
    </source>
</evidence>
<keyword evidence="2" id="KW-0238">DNA-binding</keyword>
<protein>
    <submittedName>
        <fullName evidence="6">Transcriptional regulator, MerR family</fullName>
    </submittedName>
</protein>
<dbReference type="GO" id="GO:0003700">
    <property type="term" value="F:DNA-binding transcription factor activity"/>
    <property type="evidence" value="ECO:0007669"/>
    <property type="project" value="InterPro"/>
</dbReference>
<dbReference type="GeneID" id="78511742"/>
<dbReference type="Gene3D" id="1.10.1660.10">
    <property type="match status" value="1"/>
</dbReference>
<evidence type="ECO:0000259" key="5">
    <source>
        <dbReference type="PROSITE" id="PS50937"/>
    </source>
</evidence>
<dbReference type="InterPro" id="IPR000551">
    <property type="entry name" value="MerR-type_HTH_dom"/>
</dbReference>
<evidence type="ECO:0000313" key="7">
    <source>
        <dbReference type="Proteomes" id="UP000000333"/>
    </source>
</evidence>
<dbReference type="EMBL" id="CP002106">
    <property type="protein sequence ID" value="ADK67399.1"/>
    <property type="molecule type" value="Genomic_DNA"/>
</dbReference>
<keyword evidence="7" id="KW-1185">Reference proteome</keyword>
<dbReference type="GO" id="GO:0003677">
    <property type="term" value="F:DNA binding"/>
    <property type="evidence" value="ECO:0007669"/>
    <property type="project" value="UniProtKB-KW"/>
</dbReference>
<dbReference type="SMART" id="SM00422">
    <property type="entry name" value="HTH_MERR"/>
    <property type="match status" value="1"/>
</dbReference>
<dbReference type="Pfam" id="PF07739">
    <property type="entry name" value="TipAS"/>
    <property type="match status" value="1"/>
</dbReference>
<evidence type="ECO:0000256" key="3">
    <source>
        <dbReference type="ARBA" id="ARBA00023159"/>
    </source>
</evidence>
<proteinExistence type="predicted"/>
<dbReference type="SUPFAM" id="SSF46955">
    <property type="entry name" value="Putative DNA-binding domain"/>
    <property type="match status" value="1"/>
</dbReference>
<evidence type="ECO:0000256" key="1">
    <source>
        <dbReference type="ARBA" id="ARBA00023015"/>
    </source>
</evidence>
<evidence type="ECO:0000256" key="4">
    <source>
        <dbReference type="ARBA" id="ARBA00023163"/>
    </source>
</evidence>
<dbReference type="PRINTS" id="PR00040">
    <property type="entry name" value="HTHMERR"/>
</dbReference>
<dbReference type="Proteomes" id="UP000000333">
    <property type="component" value="Chromosome"/>
</dbReference>
<feature type="domain" description="HTH merR-type" evidence="5">
    <location>
        <begin position="10"/>
        <end position="78"/>
    </location>
</feature>
<organism evidence="6 7">
    <name type="scientific">Olsenella uli (strain ATCC 49627 / DSM 7084 / CCUG 31166 / CIP 109912 / JCM 12494 / LMG 11480 / NCIMB 702895 / VPI D76D-27C)</name>
    <name type="common">Lactobacillus uli</name>
    <dbReference type="NCBI Taxonomy" id="633147"/>
    <lineage>
        <taxon>Bacteria</taxon>
        <taxon>Bacillati</taxon>
        <taxon>Actinomycetota</taxon>
        <taxon>Coriobacteriia</taxon>
        <taxon>Coriobacteriales</taxon>
        <taxon>Atopobiaceae</taxon>
        <taxon>Olsenella</taxon>
    </lineage>
</organism>